<feature type="region of interest" description="Disordered" evidence="1">
    <location>
        <begin position="1"/>
        <end position="21"/>
    </location>
</feature>
<dbReference type="AlphaFoldDB" id="J3LHX1"/>
<sequence length="51" mass="5679">MQRKNDREKTGRRELGESMGNDPLLYGIPATLSCPLCCVLVLLRSCEVVRG</sequence>
<dbReference type="Proteomes" id="UP000006038">
    <property type="component" value="Unassembled WGS sequence"/>
</dbReference>
<dbReference type="HOGENOM" id="CLU_3112590_0_0_1"/>
<dbReference type="PROSITE" id="PS51257">
    <property type="entry name" value="PROKAR_LIPOPROTEIN"/>
    <property type="match status" value="1"/>
</dbReference>
<name>J3LHX1_ORYBR</name>
<feature type="compositionally biased region" description="Basic and acidic residues" evidence="1">
    <location>
        <begin position="1"/>
        <end position="16"/>
    </location>
</feature>
<organism evidence="2">
    <name type="scientific">Oryza brachyantha</name>
    <name type="common">malo sina</name>
    <dbReference type="NCBI Taxonomy" id="4533"/>
    <lineage>
        <taxon>Eukaryota</taxon>
        <taxon>Viridiplantae</taxon>
        <taxon>Streptophyta</taxon>
        <taxon>Embryophyta</taxon>
        <taxon>Tracheophyta</taxon>
        <taxon>Spermatophyta</taxon>
        <taxon>Magnoliopsida</taxon>
        <taxon>Liliopsida</taxon>
        <taxon>Poales</taxon>
        <taxon>Poaceae</taxon>
        <taxon>BOP clade</taxon>
        <taxon>Oryzoideae</taxon>
        <taxon>Oryzeae</taxon>
        <taxon>Oryzinae</taxon>
        <taxon>Oryza</taxon>
    </lineage>
</organism>
<reference evidence="2" key="1">
    <citation type="submission" date="2013-04" db="UniProtKB">
        <authorList>
            <consortium name="EnsemblPlants"/>
        </authorList>
    </citation>
    <scope>IDENTIFICATION</scope>
</reference>
<evidence type="ECO:0000313" key="2">
    <source>
        <dbReference type="EnsemblPlants" id="OB02G42380.1"/>
    </source>
</evidence>
<keyword evidence="3" id="KW-1185">Reference proteome</keyword>
<protein>
    <submittedName>
        <fullName evidence="2">Uncharacterized protein</fullName>
    </submittedName>
</protein>
<evidence type="ECO:0000313" key="3">
    <source>
        <dbReference type="Proteomes" id="UP000006038"/>
    </source>
</evidence>
<proteinExistence type="predicted"/>
<dbReference type="EnsemblPlants" id="OB02G42380.1">
    <property type="protein sequence ID" value="OB02G42380.1"/>
    <property type="gene ID" value="OB02G42380"/>
</dbReference>
<evidence type="ECO:0000256" key="1">
    <source>
        <dbReference type="SAM" id="MobiDB-lite"/>
    </source>
</evidence>
<dbReference type="Gramene" id="OB02G42380.1">
    <property type="protein sequence ID" value="OB02G42380.1"/>
    <property type="gene ID" value="OB02G42380"/>
</dbReference>
<accession>J3LHX1</accession>